<sequence>MNLLTMGKANAVNVPVSVFETPEPKNGVGMLGIKWIAANRVVLDYPGKRVLVSPDAMQTSTLRASLLAKGYVAVPMQFDKEQERYTVRAALGSVERSMTVSTVGEVDIDPEFASQAGVEKSEESKLMSGPKGAQNYAYLTKHPVVVRIGDWSSKPMQDAWIEDQYAYMSQPRPTGEALGGMLGADFLVNAGAVIDFGNKTLYLRK</sequence>
<accession>D2U8H7</accession>
<protein>
    <submittedName>
        <fullName evidence="1">Uncharacterized protein</fullName>
    </submittedName>
</protein>
<organism evidence="1 2">
    <name type="scientific">Xanthomonas albilineans (strain GPE PC73 / CFBP 7063)</name>
    <dbReference type="NCBI Taxonomy" id="380358"/>
    <lineage>
        <taxon>Bacteria</taxon>
        <taxon>Pseudomonadati</taxon>
        <taxon>Pseudomonadota</taxon>
        <taxon>Gammaproteobacteria</taxon>
        <taxon>Lysobacterales</taxon>
        <taxon>Lysobacteraceae</taxon>
        <taxon>Xanthomonas</taxon>
    </lineage>
</organism>
<reference evidence="1 2" key="1">
    <citation type="journal article" date="2009" name="BMC Genomics">
        <title>The complete genome sequence of Xanthomonas albilineans provides new insights into the reductive genome evolution of the xylem-limited Xanthomonadaceae.</title>
        <authorList>
            <person name="Pieretti I."/>
            <person name="Royer M."/>
            <person name="Barbe V."/>
            <person name="Carrere S."/>
            <person name="Koebnik R."/>
            <person name="Cociancich S."/>
            <person name="Couloux A."/>
            <person name="Darrasse A."/>
            <person name="Gouzy J."/>
            <person name="Jacques M.A."/>
            <person name="Lauber E."/>
            <person name="Manceau C."/>
            <person name="Mangenot S."/>
            <person name="Poussier S."/>
            <person name="Segurens B."/>
            <person name="Szurek B."/>
            <person name="Verdier V."/>
            <person name="Arlat M."/>
            <person name="Rott P."/>
        </authorList>
    </citation>
    <scope>NUCLEOTIDE SEQUENCE [LARGE SCALE GENOMIC DNA]</scope>
    <source>
        <strain evidence="2">GPE PC73 / CFBP 7063</strain>
    </source>
</reference>
<dbReference type="AlphaFoldDB" id="D2U8H7"/>
<dbReference type="KEGG" id="xal:XALC_0170"/>
<dbReference type="Proteomes" id="UP000001890">
    <property type="component" value="Chromosome"/>
</dbReference>
<evidence type="ECO:0000313" key="1">
    <source>
        <dbReference type="EMBL" id="CBA14716.1"/>
    </source>
</evidence>
<dbReference type="Gene3D" id="2.40.70.10">
    <property type="entry name" value="Acid Proteases"/>
    <property type="match status" value="1"/>
</dbReference>
<name>D2U8H7_XANAP</name>
<keyword evidence="2" id="KW-1185">Reference proteome</keyword>
<evidence type="ECO:0000313" key="2">
    <source>
        <dbReference type="Proteomes" id="UP000001890"/>
    </source>
</evidence>
<dbReference type="InterPro" id="IPR021109">
    <property type="entry name" value="Peptidase_aspartic_dom_sf"/>
</dbReference>
<gene>
    <name evidence="1" type="ordered locus">XALc_0170</name>
</gene>
<proteinExistence type="predicted"/>
<dbReference type="EMBL" id="FP565176">
    <property type="protein sequence ID" value="CBA14716.1"/>
    <property type="molecule type" value="Genomic_DNA"/>
</dbReference>